<dbReference type="EMBL" id="JAAZWO010000018">
    <property type="protein sequence ID" value="MBC2398788.1"/>
    <property type="molecule type" value="Genomic_DNA"/>
</dbReference>
<dbReference type="Proteomes" id="UP000563151">
    <property type="component" value="Unassembled WGS sequence"/>
</dbReference>
<comment type="similarity">
    <text evidence="2">Belongs to the GerABKC lipoprotein family.</text>
</comment>
<dbReference type="GO" id="GO:0009847">
    <property type="term" value="P:spore germination"/>
    <property type="evidence" value="ECO:0007669"/>
    <property type="project" value="InterPro"/>
</dbReference>
<dbReference type="GO" id="GO:0016020">
    <property type="term" value="C:membrane"/>
    <property type="evidence" value="ECO:0007669"/>
    <property type="project" value="UniProtKB-SubCell"/>
</dbReference>
<gene>
    <name evidence="10" type="ORF">HGG79_13545</name>
</gene>
<evidence type="ECO:0000313" key="10">
    <source>
        <dbReference type="EMBL" id="MBC2398788.1"/>
    </source>
</evidence>
<keyword evidence="6" id="KW-0564">Palmitate</keyword>
<dbReference type="RefSeq" id="WP_338081074.1">
    <property type="nucleotide sequence ID" value="NZ_JAAZWO010000018.1"/>
</dbReference>
<evidence type="ECO:0000259" key="9">
    <source>
        <dbReference type="Pfam" id="PF25198"/>
    </source>
</evidence>
<comment type="caution">
    <text evidence="10">The sequence shown here is derived from an EMBL/GenBank/DDBJ whole genome shotgun (WGS) entry which is preliminary data.</text>
</comment>
<dbReference type="InterPro" id="IPR038501">
    <property type="entry name" value="Spore_GerAC_C_sf"/>
</dbReference>
<evidence type="ECO:0000256" key="3">
    <source>
        <dbReference type="ARBA" id="ARBA00022544"/>
    </source>
</evidence>
<evidence type="ECO:0000256" key="6">
    <source>
        <dbReference type="ARBA" id="ARBA00023139"/>
    </source>
</evidence>
<dbReference type="InterPro" id="IPR057336">
    <property type="entry name" value="GerAC_N"/>
</dbReference>
<name>A0A923E967_CLOTT</name>
<dbReference type="Pfam" id="PF05504">
    <property type="entry name" value="Spore_GerAC"/>
    <property type="match status" value="1"/>
</dbReference>
<keyword evidence="3" id="KW-0309">Germination</keyword>
<dbReference type="InterPro" id="IPR008844">
    <property type="entry name" value="Spore_GerAC-like"/>
</dbReference>
<proteinExistence type="inferred from homology"/>
<feature type="domain" description="Spore germination protein N-terminal" evidence="9">
    <location>
        <begin position="29"/>
        <end position="201"/>
    </location>
</feature>
<evidence type="ECO:0000256" key="7">
    <source>
        <dbReference type="ARBA" id="ARBA00023288"/>
    </source>
</evidence>
<evidence type="ECO:0000256" key="1">
    <source>
        <dbReference type="ARBA" id="ARBA00004635"/>
    </source>
</evidence>
<dbReference type="Gene3D" id="6.20.190.10">
    <property type="entry name" value="Nutrient germinant receptor protein C, domain 1"/>
    <property type="match status" value="1"/>
</dbReference>
<dbReference type="PANTHER" id="PTHR35789:SF1">
    <property type="entry name" value="SPORE GERMINATION PROTEIN B3"/>
    <property type="match status" value="1"/>
</dbReference>
<dbReference type="PANTHER" id="PTHR35789">
    <property type="entry name" value="SPORE GERMINATION PROTEIN B3"/>
    <property type="match status" value="1"/>
</dbReference>
<keyword evidence="11" id="KW-1185">Reference proteome</keyword>
<dbReference type="Gene3D" id="3.30.300.210">
    <property type="entry name" value="Nutrient germinant receptor protein C, domain 3"/>
    <property type="match status" value="1"/>
</dbReference>
<dbReference type="InterPro" id="IPR046953">
    <property type="entry name" value="Spore_GerAC-like_C"/>
</dbReference>
<keyword evidence="4" id="KW-0732">Signal</keyword>
<comment type="subcellular location">
    <subcellularLocation>
        <location evidence="1">Membrane</location>
        <topology evidence="1">Lipid-anchor</topology>
    </subcellularLocation>
</comment>
<keyword evidence="5" id="KW-0472">Membrane</keyword>
<dbReference type="AlphaFoldDB" id="A0A923E967"/>
<dbReference type="PROSITE" id="PS51257">
    <property type="entry name" value="PROKAR_LIPOPROTEIN"/>
    <property type="match status" value="1"/>
</dbReference>
<evidence type="ECO:0000259" key="8">
    <source>
        <dbReference type="Pfam" id="PF05504"/>
    </source>
</evidence>
<evidence type="ECO:0000256" key="2">
    <source>
        <dbReference type="ARBA" id="ARBA00007886"/>
    </source>
</evidence>
<evidence type="ECO:0000313" key="11">
    <source>
        <dbReference type="Proteomes" id="UP000563151"/>
    </source>
</evidence>
<evidence type="ECO:0000256" key="4">
    <source>
        <dbReference type="ARBA" id="ARBA00022729"/>
    </source>
</evidence>
<organism evidence="10 11">
    <name type="scientific">Clostridium tetanomorphum</name>
    <dbReference type="NCBI Taxonomy" id="1553"/>
    <lineage>
        <taxon>Bacteria</taxon>
        <taxon>Bacillati</taxon>
        <taxon>Bacillota</taxon>
        <taxon>Clostridia</taxon>
        <taxon>Eubacteriales</taxon>
        <taxon>Clostridiaceae</taxon>
        <taxon>Clostridium</taxon>
    </lineage>
</organism>
<accession>A0A923E967</accession>
<dbReference type="Pfam" id="PF25198">
    <property type="entry name" value="Spore_GerAC_N"/>
    <property type="match status" value="1"/>
</dbReference>
<reference evidence="10 11" key="1">
    <citation type="submission" date="2020-04" db="EMBL/GenBank/DDBJ databases">
        <title>Genomic insights into acetone-butanol-ethanol (ABE) fermentation by sequencing solventogenic clostridia strains.</title>
        <authorList>
            <person name="Brown S."/>
        </authorList>
    </citation>
    <scope>NUCLEOTIDE SEQUENCE [LARGE SCALE GENOMIC DNA]</scope>
    <source>
        <strain evidence="10 11">DJ011</strain>
    </source>
</reference>
<dbReference type="NCBIfam" id="TIGR02887">
    <property type="entry name" value="spore_ger_x_C"/>
    <property type="match status" value="1"/>
</dbReference>
<protein>
    <submittedName>
        <fullName evidence="10">Ger(X)C family spore germination protein</fullName>
    </submittedName>
</protein>
<sequence>MRNMLYGTKKIKLFIICLMFFVLSGCWNNKELTEMGIVVGVGIEKVENDELEVTVQLIEPTSDEEGKQGSKKKTWRLLSARGSTAFEANRNLLTKVNKTLNYSNIQVMIIGEKLAEEGIDDILDFFQRVHEIDKREIVLISKGIKPKVLLGIEPEQADASSLEIIETVKNTDRLASIRKMTMYDLILNVVEEGNSVVGMVKVSEVNKKLTTSNLDFTGAEVFKKDKLVGWLNASETYGFLIVDNKFKNPIINVPNPINSDEKVTVEITKSVTKKNVSFNNSKPVLLVEVQAEGKMVEQHGKGDLTSADQIRALEEETSKEIKKVIDKTIKNAQQDLRIDIFGFDKIIHSKNLNYWREVKNNWNDIFCDSPVEIKVQYKNKEMGFIKKHI</sequence>
<feature type="domain" description="Spore germination GerAC-like C-terminal" evidence="8">
    <location>
        <begin position="217"/>
        <end position="378"/>
    </location>
</feature>
<evidence type="ECO:0000256" key="5">
    <source>
        <dbReference type="ARBA" id="ARBA00023136"/>
    </source>
</evidence>
<keyword evidence="7" id="KW-0449">Lipoprotein</keyword>